<comment type="caution">
    <text evidence="2">The sequence shown here is derived from an EMBL/GenBank/DDBJ whole genome shotgun (WGS) entry which is preliminary data.</text>
</comment>
<evidence type="ECO:0000313" key="3">
    <source>
        <dbReference type="Proteomes" id="UP000028705"/>
    </source>
</evidence>
<feature type="transmembrane region" description="Helical" evidence="1">
    <location>
        <begin position="274"/>
        <end position="294"/>
    </location>
</feature>
<protein>
    <submittedName>
        <fullName evidence="2">Uncharacterized protein</fullName>
    </submittedName>
</protein>
<feature type="transmembrane region" description="Helical" evidence="1">
    <location>
        <begin position="186"/>
        <end position="207"/>
    </location>
</feature>
<organism evidence="2 3">
    <name type="scientific">Chryseobacterium soli</name>
    <dbReference type="NCBI Taxonomy" id="445961"/>
    <lineage>
        <taxon>Bacteria</taxon>
        <taxon>Pseudomonadati</taxon>
        <taxon>Bacteroidota</taxon>
        <taxon>Flavobacteriia</taxon>
        <taxon>Flavobacteriales</taxon>
        <taxon>Weeksellaceae</taxon>
        <taxon>Chryseobacterium group</taxon>
        <taxon>Chryseobacterium</taxon>
    </lineage>
</organism>
<proteinExistence type="predicted"/>
<reference evidence="2 3" key="1">
    <citation type="submission" date="2014-07" db="EMBL/GenBank/DDBJ databases">
        <title>Genome of Chryseobacterium soli DSM 19298.</title>
        <authorList>
            <person name="Stropko S.J."/>
            <person name="Pipes S.E."/>
            <person name="Newman J."/>
        </authorList>
    </citation>
    <scope>NUCLEOTIDE SEQUENCE [LARGE SCALE GENOMIC DNA]</scope>
    <source>
        <strain evidence="2 3">DSM 19298</strain>
    </source>
</reference>
<dbReference type="EMBL" id="JPRH01000003">
    <property type="protein sequence ID" value="KFF12736.1"/>
    <property type="molecule type" value="Genomic_DNA"/>
</dbReference>
<keyword evidence="1" id="KW-1133">Transmembrane helix</keyword>
<evidence type="ECO:0000313" key="2">
    <source>
        <dbReference type="EMBL" id="KFF12736.1"/>
    </source>
</evidence>
<dbReference type="eggNOG" id="ENOG502Z82G">
    <property type="taxonomic scope" value="Bacteria"/>
</dbReference>
<name>A0A086A7S2_9FLAO</name>
<gene>
    <name evidence="2" type="ORF">IW15_08040</name>
</gene>
<keyword evidence="1" id="KW-0472">Membrane</keyword>
<dbReference type="AlphaFoldDB" id="A0A086A7S2"/>
<dbReference type="RefSeq" id="WP_034710427.1">
    <property type="nucleotide sequence ID" value="NZ_JPRH01000003.1"/>
</dbReference>
<sequence length="364" mass="42629">MEESFKNFERTIKKKHSINFTPKYKEEFKTSVNKTLFIGIAEKTFEKLDWDLIYKDDHHIEAKRKEAGWISPRWTEIITATYKNGTVLVKSESLGNETWDAGKNSKRVKLFIYAYQEVLKTFDKQSLQELENEIERRNNWDYYIIPETLPKPTPTKVPDITLPIIGGLCLSLILGFILAFLSLKGIYIIMLFEFLVATAITFVMKYLIKFSNYTDVNKLQYLLGAMIILIYVLNQYFQYELILNTNNLERIGFLNFLQIRFSHGFIVNKINLGWIGWIISWLLQLGLTGFFVYLRIIAVLTKYIIERVPIEVVDFAYYHVVKEKSEQEVRSELSKKGWSDKQNQDEVLEAIGGLHAAKELNRIK</sequence>
<feature type="transmembrane region" description="Helical" evidence="1">
    <location>
        <begin position="219"/>
        <end position="237"/>
    </location>
</feature>
<accession>A0A086A7S2</accession>
<feature type="transmembrane region" description="Helical" evidence="1">
    <location>
        <begin position="160"/>
        <end position="180"/>
    </location>
</feature>
<evidence type="ECO:0000256" key="1">
    <source>
        <dbReference type="SAM" id="Phobius"/>
    </source>
</evidence>
<keyword evidence="1" id="KW-0812">Transmembrane</keyword>
<dbReference type="Proteomes" id="UP000028705">
    <property type="component" value="Unassembled WGS sequence"/>
</dbReference>
<dbReference type="STRING" id="445961.IW15_08040"/>
<keyword evidence="3" id="KW-1185">Reference proteome</keyword>
<dbReference type="OrthoDB" id="9778341at2"/>